<evidence type="ECO:0000313" key="2">
    <source>
        <dbReference type="EMBL" id="NEC93274.1"/>
    </source>
</evidence>
<name>A0A6B3CA38_9ACTN</name>
<organism evidence="2">
    <name type="scientific">Streptomyces sp. SID12501</name>
    <dbReference type="NCBI Taxonomy" id="2706042"/>
    <lineage>
        <taxon>Bacteria</taxon>
        <taxon>Bacillati</taxon>
        <taxon>Actinomycetota</taxon>
        <taxon>Actinomycetes</taxon>
        <taxon>Kitasatosporales</taxon>
        <taxon>Streptomycetaceae</taxon>
        <taxon>Streptomyces</taxon>
    </lineage>
</organism>
<protein>
    <submittedName>
        <fullName evidence="2">Uncharacterized protein</fullName>
    </submittedName>
</protein>
<gene>
    <name evidence="2" type="ORF">G3I71_47840</name>
</gene>
<comment type="caution">
    <text evidence="2">The sequence shown here is derived from an EMBL/GenBank/DDBJ whole genome shotgun (WGS) entry which is preliminary data.</text>
</comment>
<evidence type="ECO:0000256" key="1">
    <source>
        <dbReference type="SAM" id="MobiDB-lite"/>
    </source>
</evidence>
<feature type="region of interest" description="Disordered" evidence="1">
    <location>
        <begin position="1"/>
        <end position="55"/>
    </location>
</feature>
<accession>A0A6B3CA38</accession>
<dbReference type="EMBL" id="JAAGLU010000671">
    <property type="protein sequence ID" value="NEC93274.1"/>
    <property type="molecule type" value="Genomic_DNA"/>
</dbReference>
<dbReference type="AlphaFoldDB" id="A0A6B3CA38"/>
<sequence length="55" mass="5712">MSMNTATGPRTGPAPREARSPVGGQEGTAEDWADRAAGAPRLLFVENRGAQDTGE</sequence>
<proteinExistence type="predicted"/>
<reference evidence="2" key="1">
    <citation type="submission" date="2020-01" db="EMBL/GenBank/DDBJ databases">
        <title>Insect and environment-associated Actinomycetes.</title>
        <authorList>
            <person name="Currrie C."/>
            <person name="Chevrette M."/>
            <person name="Carlson C."/>
            <person name="Stubbendieck R."/>
            <person name="Wendt-Pienkowski E."/>
        </authorList>
    </citation>
    <scope>NUCLEOTIDE SEQUENCE</scope>
    <source>
        <strain evidence="2">SID12501</strain>
    </source>
</reference>
<feature type="non-terminal residue" evidence="2">
    <location>
        <position position="55"/>
    </location>
</feature>